<reference evidence="4" key="1">
    <citation type="submission" date="2022-10" db="EMBL/GenBank/DDBJ databases">
        <title>The WGS of Solirubrobacter sp. CPCC 204708.</title>
        <authorList>
            <person name="Jiang Z."/>
        </authorList>
    </citation>
    <scope>NUCLEOTIDE SEQUENCE</scope>
    <source>
        <strain evidence="4">CPCC 204708</strain>
    </source>
</reference>
<keyword evidence="2" id="KW-1133">Transmembrane helix</keyword>
<feature type="region of interest" description="Disordered" evidence="1">
    <location>
        <begin position="60"/>
        <end position="80"/>
    </location>
</feature>
<accession>A0ABT4RJF3</accession>
<dbReference type="PANTHER" id="PTHR40763:SF4">
    <property type="entry name" value="DUF1707 DOMAIN-CONTAINING PROTEIN"/>
    <property type="match status" value="1"/>
</dbReference>
<dbReference type="EMBL" id="JAPCID010000018">
    <property type="protein sequence ID" value="MDA0138679.1"/>
    <property type="molecule type" value="Genomic_DNA"/>
</dbReference>
<keyword evidence="2" id="KW-0472">Membrane</keyword>
<organism evidence="4 5">
    <name type="scientific">Solirubrobacter deserti</name>
    <dbReference type="NCBI Taxonomy" id="2282478"/>
    <lineage>
        <taxon>Bacteria</taxon>
        <taxon>Bacillati</taxon>
        <taxon>Actinomycetota</taxon>
        <taxon>Thermoleophilia</taxon>
        <taxon>Solirubrobacterales</taxon>
        <taxon>Solirubrobacteraceae</taxon>
        <taxon>Solirubrobacter</taxon>
    </lineage>
</organism>
<evidence type="ECO:0000313" key="4">
    <source>
        <dbReference type="EMBL" id="MDA0138679.1"/>
    </source>
</evidence>
<comment type="caution">
    <text evidence="4">The sequence shown here is derived from an EMBL/GenBank/DDBJ whole genome shotgun (WGS) entry which is preliminary data.</text>
</comment>
<name>A0ABT4RJF3_9ACTN</name>
<dbReference type="InterPro" id="IPR012551">
    <property type="entry name" value="DUF1707_SHOCT-like"/>
</dbReference>
<evidence type="ECO:0000256" key="2">
    <source>
        <dbReference type="SAM" id="Phobius"/>
    </source>
</evidence>
<feature type="domain" description="DUF1707" evidence="3">
    <location>
        <begin position="6"/>
        <end position="58"/>
    </location>
</feature>
<keyword evidence="5" id="KW-1185">Reference proteome</keyword>
<dbReference type="PANTHER" id="PTHR40763">
    <property type="entry name" value="MEMBRANE PROTEIN-RELATED"/>
    <property type="match status" value="1"/>
</dbReference>
<protein>
    <submittedName>
        <fullName evidence="4">DUF1707 domain-containing protein</fullName>
    </submittedName>
</protein>
<feature type="transmembrane region" description="Helical" evidence="2">
    <location>
        <begin position="131"/>
        <end position="149"/>
    </location>
</feature>
<evidence type="ECO:0000256" key="1">
    <source>
        <dbReference type="SAM" id="MobiDB-lite"/>
    </source>
</evidence>
<keyword evidence="2" id="KW-0812">Transmembrane</keyword>
<gene>
    <name evidence="4" type="ORF">OJ962_14340</name>
</gene>
<proteinExistence type="predicted"/>
<dbReference type="RefSeq" id="WP_202957456.1">
    <property type="nucleotide sequence ID" value="NZ_JAPCID010000018.1"/>
</dbReference>
<evidence type="ECO:0000313" key="5">
    <source>
        <dbReference type="Proteomes" id="UP001147700"/>
    </source>
</evidence>
<dbReference type="Pfam" id="PF08044">
    <property type="entry name" value="DUF1707"/>
    <property type="match status" value="1"/>
</dbReference>
<evidence type="ECO:0000259" key="3">
    <source>
        <dbReference type="Pfam" id="PF08044"/>
    </source>
</evidence>
<sequence>MSIDPMRASDVERERIVAELRQAATEGRLDVDELDERTASAYTSKTRGELLQLIEDIPTARVAPPSPSPQRRLPTTPGRTGFTARWLAPARRRQAATELAEFVAPPMRAHGYALEHASDAHMVFARKHRPVWTYVLAVALFPLGLLALLHTEREEIVCDLHEHEDGTLISVSGKAPLAIRRALSELER</sequence>
<dbReference type="Proteomes" id="UP001147700">
    <property type="component" value="Unassembled WGS sequence"/>
</dbReference>